<reference evidence="1" key="2">
    <citation type="submission" date="2023-05" db="EMBL/GenBank/DDBJ databases">
        <authorList>
            <person name="Fouks B."/>
        </authorList>
    </citation>
    <scope>NUCLEOTIDE SEQUENCE</scope>
    <source>
        <strain evidence="1">Stay&amp;Tobe</strain>
        <tissue evidence="1">Testes</tissue>
    </source>
</reference>
<proteinExistence type="predicted"/>
<keyword evidence="2" id="KW-1185">Reference proteome</keyword>
<gene>
    <name evidence="1" type="ORF">L9F63_008935</name>
</gene>
<evidence type="ECO:0000313" key="1">
    <source>
        <dbReference type="EMBL" id="KAJ9573665.1"/>
    </source>
</evidence>
<sequence>IYYNACSCMSFSLLQKLTAGTTIRSAVLSFSSPKTYCRDHDSIRVPPRFPLVLCFIPRKTYCRDHDSIRGPLDQMNLDSIRVFLEKLLPGSGFDPLSSTLSCALLLTYYDYTL</sequence>
<evidence type="ECO:0000313" key="2">
    <source>
        <dbReference type="Proteomes" id="UP001233999"/>
    </source>
</evidence>
<name>A0AAD7Z359_DIPPU</name>
<dbReference type="Proteomes" id="UP001233999">
    <property type="component" value="Unassembled WGS sequence"/>
</dbReference>
<organism evidence="1 2">
    <name type="scientific">Diploptera punctata</name>
    <name type="common">Pacific beetle cockroach</name>
    <dbReference type="NCBI Taxonomy" id="6984"/>
    <lineage>
        <taxon>Eukaryota</taxon>
        <taxon>Metazoa</taxon>
        <taxon>Ecdysozoa</taxon>
        <taxon>Arthropoda</taxon>
        <taxon>Hexapoda</taxon>
        <taxon>Insecta</taxon>
        <taxon>Pterygota</taxon>
        <taxon>Neoptera</taxon>
        <taxon>Polyneoptera</taxon>
        <taxon>Dictyoptera</taxon>
        <taxon>Blattodea</taxon>
        <taxon>Blaberoidea</taxon>
        <taxon>Blaberidae</taxon>
        <taxon>Diplopterinae</taxon>
        <taxon>Diploptera</taxon>
    </lineage>
</organism>
<feature type="non-terminal residue" evidence="1">
    <location>
        <position position="113"/>
    </location>
</feature>
<reference evidence="1" key="1">
    <citation type="journal article" date="2023" name="IScience">
        <title>Live-bearing cockroach genome reveals convergent evolutionary mechanisms linked to viviparity in insects and beyond.</title>
        <authorList>
            <person name="Fouks B."/>
            <person name="Harrison M.C."/>
            <person name="Mikhailova A.A."/>
            <person name="Marchal E."/>
            <person name="English S."/>
            <person name="Carruthers M."/>
            <person name="Jennings E.C."/>
            <person name="Chiamaka E.L."/>
            <person name="Frigard R.A."/>
            <person name="Pippel M."/>
            <person name="Attardo G.M."/>
            <person name="Benoit J.B."/>
            <person name="Bornberg-Bauer E."/>
            <person name="Tobe S.S."/>
        </authorList>
    </citation>
    <scope>NUCLEOTIDE SEQUENCE</scope>
    <source>
        <strain evidence="1">Stay&amp;Tobe</strain>
    </source>
</reference>
<comment type="caution">
    <text evidence="1">The sequence shown here is derived from an EMBL/GenBank/DDBJ whole genome shotgun (WGS) entry which is preliminary data.</text>
</comment>
<protein>
    <submittedName>
        <fullName evidence="1">Uncharacterized protein</fullName>
    </submittedName>
</protein>
<dbReference type="AlphaFoldDB" id="A0AAD7Z359"/>
<feature type="non-terminal residue" evidence="1">
    <location>
        <position position="1"/>
    </location>
</feature>
<accession>A0AAD7Z359</accession>
<dbReference type="EMBL" id="JASPKZ010010686">
    <property type="protein sequence ID" value="KAJ9573665.1"/>
    <property type="molecule type" value="Genomic_DNA"/>
</dbReference>